<feature type="transmembrane region" description="Helical" evidence="2">
    <location>
        <begin position="41"/>
        <end position="65"/>
    </location>
</feature>
<name>A0A428PTG9_9HYPO</name>
<feature type="transmembrane region" description="Helical" evidence="2">
    <location>
        <begin position="527"/>
        <end position="548"/>
    </location>
</feature>
<feature type="transmembrane region" description="Helical" evidence="2">
    <location>
        <begin position="141"/>
        <end position="159"/>
    </location>
</feature>
<reference evidence="3 4" key="1">
    <citation type="submission" date="2017-06" db="EMBL/GenBank/DDBJ databases">
        <title>Comparative genomic analysis of Ambrosia Fusariam Clade fungi.</title>
        <authorList>
            <person name="Stajich J.E."/>
            <person name="Carrillo J."/>
            <person name="Kijimoto T."/>
            <person name="Eskalen A."/>
            <person name="O'Donnell K."/>
            <person name="Kasson M."/>
        </authorList>
    </citation>
    <scope>NUCLEOTIDE SEQUENCE [LARGE SCALE GENOMIC DNA]</scope>
    <source>
        <strain evidence="3 4">NRRL62584</strain>
    </source>
</reference>
<gene>
    <name evidence="3" type="ORF">CEP54_008849</name>
</gene>
<keyword evidence="4" id="KW-1185">Reference proteome</keyword>
<dbReference type="Proteomes" id="UP000288168">
    <property type="component" value="Unassembled WGS sequence"/>
</dbReference>
<protein>
    <submittedName>
        <fullName evidence="3">Uncharacterized protein</fullName>
    </submittedName>
</protein>
<comment type="caution">
    <text evidence="3">The sequence shown here is derived from an EMBL/GenBank/DDBJ whole genome shotgun (WGS) entry which is preliminary data.</text>
</comment>
<sequence>MQSSKTPLYKALPAGDAPQPLGQDSATRLQPKRLDNSWLTIGLRLIFDLLVASISLLFAVFGFLVYRSHGKSADAGSTGLKLFQIAQFAPTIFPVLFAAIAGGSLKSFASWRIQTRQGATLGLVEQCLGSQTMAHAFTTQITLRAINFLGIFIVCLWTLSPLGSQASLRVISVLPSYPSTLTQLTAHNTSMEYQFGNANGIAQASTRIVAPAVASLMAASLLSGRNQDLWGNIRFPAIEPLEGNGDKGWLKTPKITNLSYPSLVGTPVNNLPASGNTSFILPGSYLSISCPSLERSDQSDYTNLSTSNCPVPYNGEDCNWLTANGGTQYRIAISYSVRPLLMAPGKTRDARKLIFESGYDGVFTRAECSLTTTFVDVDVFCTGDPSGSICNPSAVRRSVQPTFHYNWTVLDMGSSFNAKSVIQLLTDQMFPNAQLSGGKQPVLSYLTTSIPTLGRPLDDIPLHTIGSNVFGLRLAQLLNTILYLGINPAGFTGSFNTSDPSMQPTSRINITGTNTIKEDIIHCDEKWLAVLLVASFTAFFFALLGAFLRVMTLAPDVLGSSTLALLHNKVEGVSALSTWSSETWARNLKDLRLFLGDVEPQAQVGRIALATSTQETVVKPVNTDRYYI</sequence>
<evidence type="ECO:0000256" key="2">
    <source>
        <dbReference type="SAM" id="Phobius"/>
    </source>
</evidence>
<keyword evidence="2" id="KW-0812">Transmembrane</keyword>
<feature type="transmembrane region" description="Helical" evidence="2">
    <location>
        <begin position="85"/>
        <end position="105"/>
    </location>
</feature>
<keyword evidence="2" id="KW-0472">Membrane</keyword>
<feature type="region of interest" description="Disordered" evidence="1">
    <location>
        <begin position="1"/>
        <end position="26"/>
    </location>
</feature>
<accession>A0A428PTG9</accession>
<evidence type="ECO:0000313" key="3">
    <source>
        <dbReference type="EMBL" id="RSL56379.1"/>
    </source>
</evidence>
<evidence type="ECO:0000313" key="4">
    <source>
        <dbReference type="Proteomes" id="UP000288168"/>
    </source>
</evidence>
<evidence type="ECO:0000256" key="1">
    <source>
        <dbReference type="SAM" id="MobiDB-lite"/>
    </source>
</evidence>
<proteinExistence type="predicted"/>
<dbReference type="EMBL" id="NKCI01000092">
    <property type="protein sequence ID" value="RSL56379.1"/>
    <property type="molecule type" value="Genomic_DNA"/>
</dbReference>
<dbReference type="STRING" id="1325734.A0A428PTG9"/>
<organism evidence="3 4">
    <name type="scientific">Fusarium duplospermum</name>
    <dbReference type="NCBI Taxonomy" id="1325734"/>
    <lineage>
        <taxon>Eukaryota</taxon>
        <taxon>Fungi</taxon>
        <taxon>Dikarya</taxon>
        <taxon>Ascomycota</taxon>
        <taxon>Pezizomycotina</taxon>
        <taxon>Sordariomycetes</taxon>
        <taxon>Hypocreomycetidae</taxon>
        <taxon>Hypocreales</taxon>
        <taxon>Nectriaceae</taxon>
        <taxon>Fusarium</taxon>
        <taxon>Fusarium solani species complex</taxon>
    </lineage>
</organism>
<dbReference type="AlphaFoldDB" id="A0A428PTG9"/>
<keyword evidence="2" id="KW-1133">Transmembrane helix</keyword>
<dbReference type="OrthoDB" id="3692311at2759"/>